<feature type="signal peptide" evidence="1">
    <location>
        <begin position="1"/>
        <end position="27"/>
    </location>
</feature>
<gene>
    <name evidence="2" type="ORF">ADU74_13050</name>
</gene>
<reference evidence="2 3" key="1">
    <citation type="submission" date="2015-07" db="EMBL/GenBank/DDBJ databases">
        <title>Draft genome sequences of 17 French Clostridium botulinum group III.</title>
        <authorList>
            <person name="Woudstra C."/>
            <person name="Le Marechal C."/>
            <person name="Souillard R."/>
            <person name="Bayon-Auboyer M.-H."/>
            <person name="Dessouter D."/>
            <person name="Fach P."/>
        </authorList>
    </citation>
    <scope>NUCLEOTIDE SEQUENCE [LARGE SCALE GENOMIC DNA]</scope>
    <source>
        <strain evidence="2 3">12LNRI-CD</strain>
    </source>
</reference>
<name>A0A9Q1UW49_CLOBO</name>
<dbReference type="AlphaFoldDB" id="A0A9Q1UW49"/>
<keyword evidence="1" id="KW-0732">Signal</keyword>
<feature type="chain" id="PRO_5040487039" evidence="1">
    <location>
        <begin position="28"/>
        <end position="230"/>
    </location>
</feature>
<evidence type="ECO:0000313" key="2">
    <source>
        <dbReference type="EMBL" id="KOA82807.1"/>
    </source>
</evidence>
<dbReference type="EMBL" id="LGVR01000096">
    <property type="protein sequence ID" value="KOA82807.1"/>
    <property type="molecule type" value="Genomic_DNA"/>
</dbReference>
<evidence type="ECO:0000313" key="3">
    <source>
        <dbReference type="Proteomes" id="UP000037540"/>
    </source>
</evidence>
<proteinExistence type="predicted"/>
<accession>A0A9Q1UW49</accession>
<dbReference type="Proteomes" id="UP000037540">
    <property type="component" value="Unassembled WGS sequence"/>
</dbReference>
<comment type="caution">
    <text evidence="2">The sequence shown here is derived from an EMBL/GenBank/DDBJ whole genome shotgun (WGS) entry which is preliminary data.</text>
</comment>
<protein>
    <submittedName>
        <fullName evidence="2">Uncharacterized protein</fullName>
    </submittedName>
</protein>
<sequence length="230" mass="25542">MIKVKKISKIILSAFLCTLAFSISSFASEVRTNTDKINVSQNSENIRLITKEQYCKSIAKSRGISVKEVEKITNEIIANHKNSISQMDELSVSRSMRWGTTEPDGKGGYYNFGWVYKRVDAGGGMIVEASVPVIIYNYHSYAKEFIEVNVDDCYAHAVGSGSYTYQSFSAKAKLMNNKVHLNATGAVQIQTNVAKNIGISIPELASWGFSVSQDHYARKTITISHVESLY</sequence>
<evidence type="ECO:0000256" key="1">
    <source>
        <dbReference type="SAM" id="SignalP"/>
    </source>
</evidence>
<organism evidence="2 3">
    <name type="scientific">Clostridium botulinum</name>
    <dbReference type="NCBI Taxonomy" id="1491"/>
    <lineage>
        <taxon>Bacteria</taxon>
        <taxon>Bacillati</taxon>
        <taxon>Bacillota</taxon>
        <taxon>Clostridia</taxon>
        <taxon>Eubacteriales</taxon>
        <taxon>Clostridiaceae</taxon>
        <taxon>Clostridium</taxon>
    </lineage>
</organism>